<evidence type="ECO:0000256" key="2">
    <source>
        <dbReference type="ARBA" id="ARBA00009130"/>
    </source>
</evidence>
<dbReference type="OMA" id="CPGPIMQ"/>
<dbReference type="SUPFAM" id="SSF52821">
    <property type="entry name" value="Rhodanese/Cell cycle control phosphatase"/>
    <property type="match status" value="1"/>
</dbReference>
<keyword evidence="6" id="KW-0676">Redox-active center</keyword>
<dbReference type="InterPro" id="IPR036188">
    <property type="entry name" value="FAD/NAD-bd_sf"/>
</dbReference>
<dbReference type="Pfam" id="PF07992">
    <property type="entry name" value="Pyr_redox_2"/>
    <property type="match status" value="1"/>
</dbReference>
<dbReference type="PANTHER" id="PTHR43429:SF1">
    <property type="entry name" value="NAD(P)H SULFUR OXIDOREDUCTASE (COA-DEPENDENT)"/>
    <property type="match status" value="1"/>
</dbReference>
<dbReference type="InterPro" id="IPR016156">
    <property type="entry name" value="FAD/NAD-linked_Rdtase_dimer_sf"/>
</dbReference>
<keyword evidence="3" id="KW-0285">Flavoprotein</keyword>
<dbReference type="EMBL" id="VRMN01000005">
    <property type="protein sequence ID" value="KAA8493939.1"/>
    <property type="molecule type" value="Genomic_DNA"/>
</dbReference>
<dbReference type="InterPro" id="IPR036873">
    <property type="entry name" value="Rhodanese-like_dom_sf"/>
</dbReference>
<dbReference type="SUPFAM" id="SSF51905">
    <property type="entry name" value="FAD/NAD(P)-binding domain"/>
    <property type="match status" value="1"/>
</dbReference>
<evidence type="ECO:0000256" key="4">
    <source>
        <dbReference type="ARBA" id="ARBA00022827"/>
    </source>
</evidence>
<dbReference type="Proteomes" id="UP000324585">
    <property type="component" value="Unassembled WGS sequence"/>
</dbReference>
<dbReference type="InterPro" id="IPR023753">
    <property type="entry name" value="FAD/NAD-binding_dom"/>
</dbReference>
<evidence type="ECO:0000313" key="8">
    <source>
        <dbReference type="EMBL" id="KAA8493939.1"/>
    </source>
</evidence>
<evidence type="ECO:0000256" key="5">
    <source>
        <dbReference type="ARBA" id="ARBA00023002"/>
    </source>
</evidence>
<dbReference type="GO" id="GO:0016491">
    <property type="term" value="F:oxidoreductase activity"/>
    <property type="evidence" value="ECO:0007669"/>
    <property type="project" value="UniProtKB-KW"/>
</dbReference>
<dbReference type="Pfam" id="PF00581">
    <property type="entry name" value="Rhodanese"/>
    <property type="match status" value="1"/>
</dbReference>
<dbReference type="Pfam" id="PF02852">
    <property type="entry name" value="Pyr_redox_dim"/>
    <property type="match status" value="1"/>
</dbReference>
<dbReference type="PANTHER" id="PTHR43429">
    <property type="entry name" value="PYRIDINE NUCLEOTIDE-DISULFIDE OXIDOREDUCTASE DOMAIN-CONTAINING"/>
    <property type="match status" value="1"/>
</dbReference>
<dbReference type="SUPFAM" id="SSF55424">
    <property type="entry name" value="FAD/NAD-linked reductases, dimerisation (C-terminal) domain"/>
    <property type="match status" value="1"/>
</dbReference>
<feature type="domain" description="Rhodanese" evidence="7">
    <location>
        <begin position="475"/>
        <end position="553"/>
    </location>
</feature>
<accession>A0A5J4YR35</accession>
<protein>
    <submittedName>
        <fullName evidence="8">Coenzyme A disulfide reductase</fullName>
    </submittedName>
</protein>
<evidence type="ECO:0000313" key="9">
    <source>
        <dbReference type="Proteomes" id="UP000324585"/>
    </source>
</evidence>
<keyword evidence="5" id="KW-0560">Oxidoreductase</keyword>
<dbReference type="PROSITE" id="PS50206">
    <property type="entry name" value="RHODANESE_3"/>
    <property type="match status" value="1"/>
</dbReference>
<evidence type="ECO:0000259" key="7">
    <source>
        <dbReference type="PROSITE" id="PS50206"/>
    </source>
</evidence>
<dbReference type="InterPro" id="IPR050260">
    <property type="entry name" value="FAD-bd_OxRdtase"/>
</dbReference>
<dbReference type="OrthoDB" id="432169at2759"/>
<dbReference type="Gene3D" id="3.50.50.60">
    <property type="entry name" value="FAD/NAD(P)-binding domain"/>
    <property type="match status" value="2"/>
</dbReference>
<comment type="caution">
    <text evidence="8">The sequence shown here is derived from an EMBL/GenBank/DDBJ whole genome shotgun (WGS) entry which is preliminary data.</text>
</comment>
<evidence type="ECO:0000256" key="3">
    <source>
        <dbReference type="ARBA" id="ARBA00022630"/>
    </source>
</evidence>
<comment type="similarity">
    <text evidence="2">Belongs to the class-III pyridine nucleotide-disulfide oxidoreductase family.</text>
</comment>
<keyword evidence="9" id="KW-1185">Reference proteome</keyword>
<dbReference type="AlphaFoldDB" id="A0A5J4YR35"/>
<proteinExistence type="inferred from homology"/>
<gene>
    <name evidence="8" type="ORF">FVE85_3914</name>
</gene>
<comment type="cofactor">
    <cofactor evidence="1">
        <name>FAD</name>
        <dbReference type="ChEBI" id="CHEBI:57692"/>
    </cofactor>
</comment>
<dbReference type="PROSITE" id="PS51257">
    <property type="entry name" value="PROKAR_LIPOPROTEIN"/>
    <property type="match status" value="1"/>
</dbReference>
<evidence type="ECO:0000256" key="6">
    <source>
        <dbReference type="ARBA" id="ARBA00023284"/>
    </source>
</evidence>
<dbReference type="InterPro" id="IPR004099">
    <property type="entry name" value="Pyr_nucl-diS_OxRdtase_dimer"/>
</dbReference>
<dbReference type="SMART" id="SM00450">
    <property type="entry name" value="RHOD"/>
    <property type="match status" value="1"/>
</dbReference>
<name>A0A5J4YR35_PORPP</name>
<dbReference type="InterPro" id="IPR001763">
    <property type="entry name" value="Rhodanese-like_dom"/>
</dbReference>
<evidence type="ECO:0000256" key="1">
    <source>
        <dbReference type="ARBA" id="ARBA00001974"/>
    </source>
</evidence>
<reference evidence="9" key="1">
    <citation type="journal article" date="2019" name="Nat. Commun.">
        <title>Expansion of phycobilisome linker gene families in mesophilic red algae.</title>
        <authorList>
            <person name="Lee J."/>
            <person name="Kim D."/>
            <person name="Bhattacharya D."/>
            <person name="Yoon H.S."/>
        </authorList>
    </citation>
    <scope>NUCLEOTIDE SEQUENCE [LARGE SCALE GENOMIC DNA]</scope>
    <source>
        <strain evidence="9">CCMP 1328</strain>
    </source>
</reference>
<dbReference type="Gene3D" id="3.40.250.10">
    <property type="entry name" value="Rhodanese-like domain"/>
    <property type="match status" value="1"/>
</dbReference>
<keyword evidence="4" id="KW-0274">FAD</keyword>
<dbReference type="PRINTS" id="PR00368">
    <property type="entry name" value="FADPNR"/>
</dbReference>
<dbReference type="PRINTS" id="PR00411">
    <property type="entry name" value="PNDRDTASEI"/>
</dbReference>
<organism evidence="8 9">
    <name type="scientific">Porphyridium purpureum</name>
    <name type="common">Red alga</name>
    <name type="synonym">Porphyridium cruentum</name>
    <dbReference type="NCBI Taxonomy" id="35688"/>
    <lineage>
        <taxon>Eukaryota</taxon>
        <taxon>Rhodophyta</taxon>
        <taxon>Bangiophyceae</taxon>
        <taxon>Porphyridiales</taxon>
        <taxon>Porphyridiaceae</taxon>
        <taxon>Porphyridium</taxon>
    </lineage>
</organism>
<sequence length="561" mass="60494">MAPGGVKTKVLIVGGVAGGASCAARARRISEAAEIILFDKGGFVSFANCGLPYRVSDVIADDKSLILASPELFKNRFNIEVRIQSEVLSVDATRKFVRVRNLVTGNEYDESYDALVLAPGAAPLRPPIPGLDSPGVFALRTIPDSQYIRSWIAEHNVKTAIVVGGGFIGLEMTENFVHMGIKVVLIEGLKQVMAPLDAEMLPRVHERIQERGVELCLGDIVSRIEQQPDEGLVVETKGGKRFDAQIVILGIGVRPVTELAKSAGIELGARGGIRIDDRCRTSDPNIWAVGDACETKDIITGEFAVLPLAGPANRQGRIAADNIMGRSSSFRGVQATAICGLFDMTVACTGANEKTLQRLNMRYDKVHLSPGHHVGYLPGAKPMDLKVLYDPHDGKLLGAQCVGEEGVDKRIDIISTAIQKGGTVFDLEEAELCYAPQFGAAKDPCNMAGMIAANSIRGDAPLAHWNLDSYMNSFLLDVREPAEFERGHVEGAINISLTRLREAMESEIPAGQPILVYCAVGQRGYYATRALRLSGFNARNFSGGFRAYTNYKKAGLLAPAQ</sequence>